<dbReference type="Proteomes" id="UP000183413">
    <property type="component" value="Unassembled WGS sequence"/>
</dbReference>
<dbReference type="GO" id="GO:0003824">
    <property type="term" value="F:catalytic activity"/>
    <property type="evidence" value="ECO:0007669"/>
    <property type="project" value="UniProtKB-ARBA"/>
</dbReference>
<dbReference type="InParanoid" id="A0A1I5KRB8"/>
<dbReference type="PANTHER" id="PTHR43194">
    <property type="entry name" value="HYDROLASE ALPHA/BETA FOLD FAMILY"/>
    <property type="match status" value="1"/>
</dbReference>
<evidence type="ECO:0000259" key="1">
    <source>
        <dbReference type="Pfam" id="PF00561"/>
    </source>
</evidence>
<name>A0A1I5KRB8_9ACTN</name>
<dbReference type="STRING" id="1993.SAMN04489713_110107"/>
<reference evidence="2 3" key="1">
    <citation type="submission" date="2016-10" db="EMBL/GenBank/DDBJ databases">
        <authorList>
            <person name="de Groot N.N."/>
        </authorList>
    </citation>
    <scope>NUCLEOTIDE SEQUENCE [LARGE SCALE GENOMIC DNA]</scope>
    <source>
        <strain evidence="2 3">DSM 43067</strain>
    </source>
</reference>
<keyword evidence="3" id="KW-1185">Reference proteome</keyword>
<dbReference type="Gene3D" id="3.40.50.1820">
    <property type="entry name" value="alpha/beta hydrolase"/>
    <property type="match status" value="1"/>
</dbReference>
<dbReference type="PANTHER" id="PTHR43194:SF2">
    <property type="entry name" value="PEROXISOMAL MEMBRANE PROTEIN LPX1"/>
    <property type="match status" value="1"/>
</dbReference>
<dbReference type="AlphaFoldDB" id="A0A1I5KRB8"/>
<proteinExistence type="predicted"/>
<dbReference type="InterPro" id="IPR000073">
    <property type="entry name" value="AB_hydrolase_1"/>
</dbReference>
<evidence type="ECO:0000313" key="3">
    <source>
        <dbReference type="Proteomes" id="UP000183413"/>
    </source>
</evidence>
<dbReference type="InterPro" id="IPR050228">
    <property type="entry name" value="Carboxylesterase_BioH"/>
</dbReference>
<dbReference type="InterPro" id="IPR029058">
    <property type="entry name" value="AB_hydrolase_fold"/>
</dbReference>
<dbReference type="SUPFAM" id="SSF53474">
    <property type="entry name" value="alpha/beta-Hydrolases"/>
    <property type="match status" value="1"/>
</dbReference>
<gene>
    <name evidence="2" type="ORF">SAMN04489713_110107</name>
</gene>
<evidence type="ECO:0000313" key="2">
    <source>
        <dbReference type="EMBL" id="SFO87453.1"/>
    </source>
</evidence>
<accession>A0A1I5KRB8</accession>
<feature type="domain" description="AB hydrolase-1" evidence="1">
    <location>
        <begin position="36"/>
        <end position="261"/>
    </location>
</feature>
<dbReference type="RefSeq" id="WP_075022574.1">
    <property type="nucleotide sequence ID" value="NZ_FOVH01000010.1"/>
</dbReference>
<dbReference type="PRINTS" id="PR00111">
    <property type="entry name" value="ABHYDROLASE"/>
</dbReference>
<dbReference type="Pfam" id="PF00561">
    <property type="entry name" value="Abhydrolase_1"/>
    <property type="match status" value="1"/>
</dbReference>
<dbReference type="EMBL" id="FOVH01000010">
    <property type="protein sequence ID" value="SFO87453.1"/>
    <property type="molecule type" value="Genomic_DNA"/>
</dbReference>
<sequence length="276" mass="28819">MSTSGNSQGTGTIPRTETTRLRDIDVRYRVSGQGSPVLMAHGLAEDHLTWRPQQEALAGYRTYAYDLRGHGGTTLGAPDGTPEQLRDDLLEFLARVTGPAPVVGFSLGGTIALAAAARDRRLVTGVIALGASTKVGRAAAGFYAERIGRAGDRARLAQALREDTEAGLHDPSSDAEAVTAARMAAIGDGAGYANAAAAMAALHDRPLTPALADVRCPVTVIGGEYDTFCPRKAADIILTALPQAEYREISGAGHLMNIDRPDAVTAAVREALEGMS</sequence>
<organism evidence="2 3">
    <name type="scientific">Actinomadura madurae</name>
    <dbReference type="NCBI Taxonomy" id="1993"/>
    <lineage>
        <taxon>Bacteria</taxon>
        <taxon>Bacillati</taxon>
        <taxon>Actinomycetota</taxon>
        <taxon>Actinomycetes</taxon>
        <taxon>Streptosporangiales</taxon>
        <taxon>Thermomonosporaceae</taxon>
        <taxon>Actinomadura</taxon>
    </lineage>
</organism>
<protein>
    <submittedName>
        <fullName evidence="2">3-oxoadipate enol-lactonase</fullName>
    </submittedName>
</protein>